<dbReference type="RefSeq" id="WP_146891383.1">
    <property type="nucleotide sequence ID" value="NZ_VORX01000002.1"/>
</dbReference>
<dbReference type="Gene3D" id="3.40.50.1820">
    <property type="entry name" value="alpha/beta hydrolase"/>
    <property type="match status" value="1"/>
</dbReference>
<reference evidence="1 2" key="1">
    <citation type="submission" date="2019-08" db="EMBL/GenBank/DDBJ databases">
        <title>Genome sequence of Gelidibacter salicanalis IC162T.</title>
        <authorList>
            <person name="Bowman J.P."/>
        </authorList>
    </citation>
    <scope>NUCLEOTIDE SEQUENCE [LARGE SCALE GENOMIC DNA]</scope>
    <source>
        <strain evidence="1 2">IC162</strain>
    </source>
</reference>
<gene>
    <name evidence="1" type="ORF">ES711_06065</name>
</gene>
<dbReference type="PANTHER" id="PTHR48098:SF6">
    <property type="entry name" value="FERRI-BACILLIBACTIN ESTERASE BESA"/>
    <property type="match status" value="1"/>
</dbReference>
<dbReference type="SUPFAM" id="SSF53474">
    <property type="entry name" value="alpha/beta-Hydrolases"/>
    <property type="match status" value="1"/>
</dbReference>
<proteinExistence type="predicted"/>
<dbReference type="GO" id="GO:0016787">
    <property type="term" value="F:hydrolase activity"/>
    <property type="evidence" value="ECO:0007669"/>
    <property type="project" value="UniProtKB-KW"/>
</dbReference>
<organism evidence="1 2">
    <name type="scientific">Gelidibacter salicanalis</name>
    <dbReference type="NCBI Taxonomy" id="291193"/>
    <lineage>
        <taxon>Bacteria</taxon>
        <taxon>Pseudomonadati</taxon>
        <taxon>Bacteroidota</taxon>
        <taxon>Flavobacteriia</taxon>
        <taxon>Flavobacteriales</taxon>
        <taxon>Flavobacteriaceae</taxon>
        <taxon>Gelidibacter</taxon>
    </lineage>
</organism>
<dbReference type="InterPro" id="IPR050583">
    <property type="entry name" value="Mycobacterial_A85_antigen"/>
</dbReference>
<keyword evidence="1" id="KW-0378">Hydrolase</keyword>
<dbReference type="OrthoDB" id="9784036at2"/>
<sequence>MIFTRLLIFICIAWRTLGYSQHTLSPQVSKFTIEALQLGTDKQIWIYLPKDYSENSAHYPTLYMQDAQNLFDAATSYAGEWEIDEYLDANASNNAIIIGIEHGNEKRMSELTPYPNESYGGGNADAYLEFIIHTLKPHIDSTYRTLENAKSTSIFGSSLGGLLLFYAILKHPEVFGSAGVFSASFWFNPEIFDVVAASQISKNSRFYFLAGSAESDTMVPDQEKMVSLLLEKGVPQHQLTNIKVEGGQHNEALWRENFGQAFIWLMSE</sequence>
<dbReference type="InterPro" id="IPR029058">
    <property type="entry name" value="AB_hydrolase_fold"/>
</dbReference>
<keyword evidence="2" id="KW-1185">Reference proteome</keyword>
<dbReference type="Pfam" id="PF00756">
    <property type="entry name" value="Esterase"/>
    <property type="match status" value="1"/>
</dbReference>
<dbReference type="InterPro" id="IPR000801">
    <property type="entry name" value="Esterase-like"/>
</dbReference>
<evidence type="ECO:0000313" key="2">
    <source>
        <dbReference type="Proteomes" id="UP000321734"/>
    </source>
</evidence>
<dbReference type="EMBL" id="VORX01000002">
    <property type="protein sequence ID" value="TXE09484.1"/>
    <property type="molecule type" value="Genomic_DNA"/>
</dbReference>
<evidence type="ECO:0000313" key="1">
    <source>
        <dbReference type="EMBL" id="TXE09484.1"/>
    </source>
</evidence>
<accession>A0A5C7ANE4</accession>
<protein>
    <submittedName>
        <fullName evidence="1">Alpha/beta hydrolase</fullName>
    </submittedName>
</protein>
<name>A0A5C7ANE4_9FLAO</name>
<dbReference type="AlphaFoldDB" id="A0A5C7ANE4"/>
<comment type="caution">
    <text evidence="1">The sequence shown here is derived from an EMBL/GenBank/DDBJ whole genome shotgun (WGS) entry which is preliminary data.</text>
</comment>
<dbReference type="Proteomes" id="UP000321734">
    <property type="component" value="Unassembled WGS sequence"/>
</dbReference>
<dbReference type="PANTHER" id="PTHR48098">
    <property type="entry name" value="ENTEROCHELIN ESTERASE-RELATED"/>
    <property type="match status" value="1"/>
</dbReference>